<feature type="domain" description="EGF-like" evidence="20">
    <location>
        <begin position="335"/>
        <end position="372"/>
    </location>
</feature>
<reference evidence="22 23" key="1">
    <citation type="submission" date="2024-05" db="EMBL/GenBank/DDBJ databases">
        <authorList>
            <person name="Wallberg A."/>
        </authorList>
    </citation>
    <scope>NUCLEOTIDE SEQUENCE [LARGE SCALE GENOMIC DNA]</scope>
</reference>
<evidence type="ECO:0000256" key="7">
    <source>
        <dbReference type="ARBA" id="ARBA00022692"/>
    </source>
</evidence>
<dbReference type="PROSITE" id="PS01186">
    <property type="entry name" value="EGF_2"/>
    <property type="match status" value="6"/>
</dbReference>
<comment type="caution">
    <text evidence="16">Lacks conserved residue(s) required for the propagation of feature annotation.</text>
</comment>
<dbReference type="GO" id="GO:0042995">
    <property type="term" value="C:cell projection"/>
    <property type="evidence" value="ECO:0007669"/>
    <property type="project" value="UniProtKB-SubCell"/>
</dbReference>
<dbReference type="PROSITE" id="PS51051">
    <property type="entry name" value="DSL"/>
    <property type="match status" value="1"/>
</dbReference>
<dbReference type="GO" id="GO:0048018">
    <property type="term" value="F:receptor ligand activity"/>
    <property type="evidence" value="ECO:0007669"/>
    <property type="project" value="UniProtKB-ARBA"/>
</dbReference>
<dbReference type="Pfam" id="PF12661">
    <property type="entry name" value="hEGF"/>
    <property type="match status" value="3"/>
</dbReference>
<dbReference type="GO" id="GO:0042063">
    <property type="term" value="P:gliogenesis"/>
    <property type="evidence" value="ECO:0007669"/>
    <property type="project" value="UniProtKB-ARBA"/>
</dbReference>
<feature type="domain" description="EGF-like" evidence="20">
    <location>
        <begin position="295"/>
        <end position="333"/>
    </location>
</feature>
<dbReference type="SMART" id="SM00051">
    <property type="entry name" value="DSL"/>
    <property type="match status" value="1"/>
</dbReference>
<evidence type="ECO:0000256" key="18">
    <source>
        <dbReference type="RuleBase" id="RU280815"/>
    </source>
</evidence>
<dbReference type="Pfam" id="PF01414">
    <property type="entry name" value="DSL"/>
    <property type="match status" value="1"/>
</dbReference>
<dbReference type="GO" id="GO:0016020">
    <property type="term" value="C:membrane"/>
    <property type="evidence" value="ECO:0007669"/>
    <property type="project" value="UniProtKB-SubCell"/>
</dbReference>
<dbReference type="FunFam" id="2.10.25.10:FF:000018">
    <property type="entry name" value="Delta-like 1"/>
    <property type="match status" value="1"/>
</dbReference>
<dbReference type="InterPro" id="IPR000152">
    <property type="entry name" value="EGF-type_Asp/Asn_hydroxyl_site"/>
</dbReference>
<comment type="caution">
    <text evidence="22">The sequence shown here is derived from an EMBL/GenBank/DDBJ whole genome shotgun (WGS) entry which is preliminary data.</text>
</comment>
<gene>
    <name evidence="22" type="ORF">MNOR_LOCUS2020</name>
</gene>
<dbReference type="SUPFAM" id="SSF57196">
    <property type="entry name" value="EGF/Laminin"/>
    <property type="match status" value="7"/>
</dbReference>
<dbReference type="GO" id="GO:0045179">
    <property type="term" value="C:apical cortex"/>
    <property type="evidence" value="ECO:0007669"/>
    <property type="project" value="UniProtKB-ARBA"/>
</dbReference>
<dbReference type="EMBL" id="CAXKWB010000577">
    <property type="protein sequence ID" value="CAL4061270.1"/>
    <property type="molecule type" value="Genomic_DNA"/>
</dbReference>
<dbReference type="Gene3D" id="2.10.25.140">
    <property type="match status" value="1"/>
</dbReference>
<keyword evidence="4 18" id="KW-0217">Developmental protein</keyword>
<name>A0AAV2PPT3_MEGNR</name>
<feature type="disulfide bond" evidence="17">
    <location>
        <begin position="197"/>
        <end position="209"/>
    </location>
</feature>
<evidence type="ECO:0000256" key="8">
    <source>
        <dbReference type="ARBA" id="ARBA00022729"/>
    </source>
</evidence>
<evidence type="ECO:0000256" key="3">
    <source>
        <dbReference type="ARBA" id="ARBA00004479"/>
    </source>
</evidence>
<dbReference type="GO" id="GO:0016330">
    <property type="term" value="P:second mitotic wave involved in compound eye morphogenesis"/>
    <property type="evidence" value="ECO:0007669"/>
    <property type="project" value="UniProtKB-ARBA"/>
</dbReference>
<dbReference type="PROSITE" id="PS50026">
    <property type="entry name" value="EGF_3"/>
    <property type="match status" value="7"/>
</dbReference>
<dbReference type="SMART" id="SM00181">
    <property type="entry name" value="EGF"/>
    <property type="match status" value="9"/>
</dbReference>
<feature type="domain" description="EGF-like" evidence="20">
    <location>
        <begin position="374"/>
        <end position="410"/>
    </location>
</feature>
<dbReference type="Pfam" id="PF00008">
    <property type="entry name" value="EGF"/>
    <property type="match status" value="3"/>
</dbReference>
<dbReference type="FunFam" id="2.10.25.10:FF:000185">
    <property type="entry name" value="basement membrane-specific heparan sulfate proteoglycan core protein-like"/>
    <property type="match status" value="1"/>
</dbReference>
<dbReference type="GO" id="GO:0007219">
    <property type="term" value="P:Notch signaling pathway"/>
    <property type="evidence" value="ECO:0007669"/>
    <property type="project" value="InterPro"/>
</dbReference>
<evidence type="ECO:0000259" key="21">
    <source>
        <dbReference type="PROSITE" id="PS51051"/>
    </source>
</evidence>
<evidence type="ECO:0000256" key="10">
    <source>
        <dbReference type="ARBA" id="ARBA00022989"/>
    </source>
</evidence>
<keyword evidence="15" id="KW-0966">Cell projection</keyword>
<dbReference type="CDD" id="cd00054">
    <property type="entry name" value="EGF_CA"/>
    <property type="match status" value="5"/>
</dbReference>
<evidence type="ECO:0000313" key="23">
    <source>
        <dbReference type="Proteomes" id="UP001497623"/>
    </source>
</evidence>
<feature type="disulfide bond" evidence="16">
    <location>
        <begin position="400"/>
        <end position="409"/>
    </location>
</feature>
<keyword evidence="12 16" id="KW-1015">Disulfide bond</keyword>
<feature type="domain" description="EGF-like" evidence="20">
    <location>
        <begin position="530"/>
        <end position="569"/>
    </location>
</feature>
<evidence type="ECO:0000256" key="12">
    <source>
        <dbReference type="ARBA" id="ARBA00023157"/>
    </source>
</evidence>
<dbReference type="GO" id="GO:0030718">
    <property type="term" value="P:germ-line stem cell population maintenance"/>
    <property type="evidence" value="ECO:0007669"/>
    <property type="project" value="UniProtKB-ARBA"/>
</dbReference>
<comment type="function">
    <text evidence="18">Putative Notch ligand involved in the mediation of Notch signaling.</text>
</comment>
<dbReference type="FunFam" id="2.10.25.140:FF:000001">
    <property type="entry name" value="Delta-like protein"/>
    <property type="match status" value="1"/>
</dbReference>
<keyword evidence="9 18" id="KW-0677">Repeat</keyword>
<evidence type="ECO:0000256" key="4">
    <source>
        <dbReference type="ARBA" id="ARBA00022473"/>
    </source>
</evidence>
<dbReference type="PROSITE" id="PS00022">
    <property type="entry name" value="EGF_1"/>
    <property type="match status" value="8"/>
</dbReference>
<feature type="disulfide bond" evidence="16">
    <location>
        <begin position="362"/>
        <end position="371"/>
    </location>
</feature>
<dbReference type="AlphaFoldDB" id="A0AAV2PPT3"/>
<dbReference type="FunFam" id="2.10.25.10:FF:000318">
    <property type="entry name" value="Eyes shut homolog"/>
    <property type="match status" value="1"/>
</dbReference>
<evidence type="ECO:0000256" key="13">
    <source>
        <dbReference type="ARBA" id="ARBA00023180"/>
    </source>
</evidence>
<dbReference type="PRINTS" id="PR00010">
    <property type="entry name" value="EGFBLOOD"/>
</dbReference>
<keyword evidence="6 16" id="KW-0245">EGF-like domain</keyword>
<comment type="subcellular location">
    <subcellularLocation>
        <location evidence="2">Cell projection</location>
    </subcellularLocation>
    <subcellularLocation>
        <location evidence="1">Cytoplasm</location>
        <location evidence="1">Cytoskeleton</location>
    </subcellularLocation>
    <subcellularLocation>
        <location evidence="3 18">Membrane</location>
        <topology evidence="3 18">Single-pass type I membrane protein</topology>
    </subcellularLocation>
</comment>
<feature type="disulfide bond" evidence="17">
    <location>
        <begin position="184"/>
        <end position="193"/>
    </location>
</feature>
<dbReference type="FunFam" id="2.10.25.10:FF:000472">
    <property type="entry name" value="Uncharacterized protein, isoform A"/>
    <property type="match status" value="1"/>
</dbReference>
<evidence type="ECO:0000256" key="15">
    <source>
        <dbReference type="ARBA" id="ARBA00023273"/>
    </source>
</evidence>
<dbReference type="Gene3D" id="2.10.25.10">
    <property type="entry name" value="Laminin"/>
    <property type="match status" value="8"/>
</dbReference>
<keyword evidence="8 18" id="KW-0732">Signal</keyword>
<dbReference type="Proteomes" id="UP001497623">
    <property type="component" value="Unassembled WGS sequence"/>
</dbReference>
<feature type="domain" description="EGF-like" evidence="20">
    <location>
        <begin position="488"/>
        <end position="524"/>
    </location>
</feature>
<dbReference type="GO" id="GO:0046331">
    <property type="term" value="P:lateral inhibition"/>
    <property type="evidence" value="ECO:0007669"/>
    <property type="project" value="UniProtKB-ARBA"/>
</dbReference>
<keyword evidence="14" id="KW-0206">Cytoskeleton</keyword>
<feature type="domain" description="EGF-like" evidence="20">
    <location>
        <begin position="412"/>
        <end position="448"/>
    </location>
</feature>
<proteinExistence type="predicted"/>
<dbReference type="InterPro" id="IPR051830">
    <property type="entry name" value="NOTCH_homolog"/>
</dbReference>
<feature type="transmembrane region" description="Helical" evidence="19">
    <location>
        <begin position="588"/>
        <end position="612"/>
    </location>
</feature>
<dbReference type="GO" id="GO:0005856">
    <property type="term" value="C:cytoskeleton"/>
    <property type="evidence" value="ECO:0007669"/>
    <property type="project" value="UniProtKB-SubCell"/>
</dbReference>
<evidence type="ECO:0000256" key="16">
    <source>
        <dbReference type="PROSITE-ProRule" id="PRU00076"/>
    </source>
</evidence>
<dbReference type="InterPro" id="IPR001774">
    <property type="entry name" value="DSL"/>
</dbReference>
<keyword evidence="11 18" id="KW-0472">Membrane</keyword>
<keyword evidence="7 18" id="KW-0812">Transmembrane</keyword>
<dbReference type="GO" id="GO:0005509">
    <property type="term" value="F:calcium ion binding"/>
    <property type="evidence" value="ECO:0007669"/>
    <property type="project" value="InterPro"/>
</dbReference>
<keyword evidence="10 18" id="KW-1133">Transmembrane helix</keyword>
<keyword evidence="23" id="KW-1185">Reference proteome</keyword>
<dbReference type="PROSITE" id="PS00010">
    <property type="entry name" value="ASX_HYDROXYL"/>
    <property type="match status" value="4"/>
</dbReference>
<feature type="domain" description="EGF-like" evidence="20">
    <location>
        <begin position="450"/>
        <end position="486"/>
    </location>
</feature>
<evidence type="ECO:0000313" key="22">
    <source>
        <dbReference type="EMBL" id="CAL4061270.1"/>
    </source>
</evidence>
<evidence type="ECO:0000256" key="14">
    <source>
        <dbReference type="ARBA" id="ARBA00023212"/>
    </source>
</evidence>
<accession>A0AAV2PPT3</accession>
<dbReference type="SMART" id="SM00179">
    <property type="entry name" value="EGF_CA"/>
    <property type="match status" value="6"/>
</dbReference>
<evidence type="ECO:0000256" key="5">
    <source>
        <dbReference type="ARBA" id="ARBA00022490"/>
    </source>
</evidence>
<feature type="disulfide bond" evidence="16">
    <location>
        <begin position="476"/>
        <end position="485"/>
    </location>
</feature>
<dbReference type="FunFam" id="2.10.25.10:FF:000031">
    <property type="entry name" value="neurogenic locus notch homolog protein 3"/>
    <property type="match status" value="1"/>
</dbReference>
<keyword evidence="13" id="KW-0325">Glycoprotein</keyword>
<dbReference type="Pfam" id="PF21700">
    <property type="entry name" value="EGF_DL_JAG"/>
    <property type="match status" value="1"/>
</dbReference>
<evidence type="ECO:0000256" key="19">
    <source>
        <dbReference type="SAM" id="Phobius"/>
    </source>
</evidence>
<feature type="domain" description="DSL" evidence="21">
    <location>
        <begin position="182"/>
        <end position="226"/>
    </location>
</feature>
<dbReference type="GO" id="GO:0043208">
    <property type="term" value="F:glycosphingolipid binding"/>
    <property type="evidence" value="ECO:0007669"/>
    <property type="project" value="UniProtKB-ARBA"/>
</dbReference>
<evidence type="ECO:0000256" key="11">
    <source>
        <dbReference type="ARBA" id="ARBA00023136"/>
    </source>
</evidence>
<evidence type="ECO:0000256" key="17">
    <source>
        <dbReference type="PROSITE-ProRule" id="PRU00377"/>
    </source>
</evidence>
<dbReference type="PROSITE" id="PS01187">
    <property type="entry name" value="EGF_CA"/>
    <property type="match status" value="1"/>
</dbReference>
<evidence type="ECO:0000256" key="6">
    <source>
        <dbReference type="ARBA" id="ARBA00022536"/>
    </source>
</evidence>
<feature type="disulfide bond" evidence="16">
    <location>
        <begin position="438"/>
        <end position="447"/>
    </location>
</feature>
<dbReference type="InterPro" id="IPR001881">
    <property type="entry name" value="EGF-like_Ca-bd_dom"/>
</dbReference>
<organism evidence="22 23">
    <name type="scientific">Meganyctiphanes norvegica</name>
    <name type="common">Northern krill</name>
    <name type="synonym">Thysanopoda norvegica</name>
    <dbReference type="NCBI Taxonomy" id="48144"/>
    <lineage>
        <taxon>Eukaryota</taxon>
        <taxon>Metazoa</taxon>
        <taxon>Ecdysozoa</taxon>
        <taxon>Arthropoda</taxon>
        <taxon>Crustacea</taxon>
        <taxon>Multicrustacea</taxon>
        <taxon>Malacostraca</taxon>
        <taxon>Eumalacostraca</taxon>
        <taxon>Eucarida</taxon>
        <taxon>Euphausiacea</taxon>
        <taxon>Euphausiidae</taxon>
        <taxon>Meganyctiphanes</taxon>
    </lineage>
</organism>
<evidence type="ECO:0000256" key="2">
    <source>
        <dbReference type="ARBA" id="ARBA00004316"/>
    </source>
</evidence>
<evidence type="ECO:0000256" key="1">
    <source>
        <dbReference type="ARBA" id="ARBA00004245"/>
    </source>
</evidence>
<dbReference type="GO" id="GO:0009986">
    <property type="term" value="C:cell surface"/>
    <property type="evidence" value="ECO:0007669"/>
    <property type="project" value="UniProtKB-ARBA"/>
</dbReference>
<dbReference type="Pfam" id="PF07657">
    <property type="entry name" value="MNNL"/>
    <property type="match status" value="1"/>
</dbReference>
<dbReference type="Gene3D" id="2.60.40.3510">
    <property type="match status" value="1"/>
</dbReference>
<sequence>MRWWLTQHMTSALALVTISTIITQVTSNAVFELRLKKFQNEYGRNADGHCCSGFRNSHGICSGQCNTKFRVCLKVYQDVIDPSQPCTFGEAETPVFDRNQVDFTSMDLAGFVNPVRFSMNAWQGTFSLIIEAWHIQRNGSATYAGPELITRLMTQQFLEVGQDWTEDQHSTPHSALDYEFRVTCQENYFDQGCRKWCKPRNDNFGHYSCNATGDIVCNKGWQGTDNYCLKPICSTDCHLTQGFCDKPNECKCHSGWKGAKCDECMVYPGCLHGSCEKPWRCDCYEGWGGLFCNQDLNYCTNHKPCKNGATCFNTEPGSYSCKCPPGFSGTNCEIINDTCAMTPCKNGGTCLDSGDDNFVCQCPIGYTGQYCEISGQSCSEFPCAHSASCEDTSYGYKCHCKAGYEGTNCDRKINECQSDPCRNGGSCVDIHNGYQCVCPVGFTGKNCENNIDDCKYRPCLNGGSCIDGLDSFKCQCVPGFIGDLCQNNVDDCNTRPCANGGTCLDKVNDFQCQCRPGWDGRYCTKSVPIPPSPCESNPCENHGFCVTAAELAVGYKCNCRFNFAGPRCTIPMGRPDSLKAEQMSTAQIVLIVTFSIAVPVLAVISALVIICMKRRRRMEFERQNEEARRQNEANMVHNACNAANNKCLEDHMIFNSLDYPSKPLNTESHMQSQYHQVPHLSQHNYQEDNYKKVASENPYSIVPARSTKTINTDNSRLSLADRLEKDLDALTMRGTPTSELNSSCKGIPETHMPRALSHSEVLNKGRVSGGNSSSDMCISTNTLTSSCTGPSTCTTPSSVFVIEEHYDENYIATEV</sequence>
<dbReference type="PANTHER" id="PTHR24033">
    <property type="entry name" value="EGF-LIKE DOMAIN-CONTAINING PROTEIN"/>
    <property type="match status" value="1"/>
</dbReference>
<feature type="disulfide bond" evidence="16">
    <location>
        <begin position="514"/>
        <end position="523"/>
    </location>
</feature>
<evidence type="ECO:0000259" key="20">
    <source>
        <dbReference type="PROSITE" id="PS50026"/>
    </source>
</evidence>
<keyword evidence="5" id="KW-0963">Cytoplasm</keyword>
<evidence type="ECO:0000256" key="9">
    <source>
        <dbReference type="ARBA" id="ARBA00022737"/>
    </source>
</evidence>
<dbReference type="InterPro" id="IPR000742">
    <property type="entry name" value="EGF"/>
</dbReference>
<protein>
    <recommendedName>
        <fullName evidence="18">Delta-like protein</fullName>
    </recommendedName>
</protein>
<feature type="disulfide bond" evidence="16">
    <location>
        <begin position="323"/>
        <end position="332"/>
    </location>
</feature>
<dbReference type="InterPro" id="IPR011651">
    <property type="entry name" value="Notch_ligand_N"/>
</dbReference>
<dbReference type="InterPro" id="IPR013032">
    <property type="entry name" value="EGF-like_CS"/>
</dbReference>
<dbReference type="PANTHER" id="PTHR24033:SF232">
    <property type="entry name" value="LAMININ SUBUNIT GAMMA-2-RELATED"/>
    <property type="match status" value="1"/>
</dbReference>
<dbReference type="InterPro" id="IPR018097">
    <property type="entry name" value="EGF_Ca-bd_CS"/>
</dbReference>
<dbReference type="FunFam" id="2.10.25.10:FF:000064">
    <property type="entry name" value="Delta-like protein"/>
    <property type="match status" value="1"/>
</dbReference>
<feature type="disulfide bond" evidence="16">
    <location>
        <begin position="559"/>
        <end position="568"/>
    </location>
</feature>